<dbReference type="PANTHER" id="PTHR21228">
    <property type="entry name" value="FAST LEU-RICH DOMAIN-CONTAINING"/>
    <property type="match status" value="1"/>
</dbReference>
<accession>A0A1V9ZD02</accession>
<dbReference type="OrthoDB" id="2019031at2759"/>
<organism evidence="1 2">
    <name type="scientific">Thraustotheca clavata</name>
    <dbReference type="NCBI Taxonomy" id="74557"/>
    <lineage>
        <taxon>Eukaryota</taxon>
        <taxon>Sar</taxon>
        <taxon>Stramenopiles</taxon>
        <taxon>Oomycota</taxon>
        <taxon>Saprolegniomycetes</taxon>
        <taxon>Saprolegniales</taxon>
        <taxon>Achlyaceae</taxon>
        <taxon>Thraustotheca</taxon>
    </lineage>
</organism>
<dbReference type="STRING" id="74557.A0A1V9ZD02"/>
<dbReference type="GO" id="GO:0035770">
    <property type="term" value="C:ribonucleoprotein granule"/>
    <property type="evidence" value="ECO:0007669"/>
    <property type="project" value="TreeGrafter"/>
</dbReference>
<gene>
    <name evidence="1" type="ORF">THRCLA_07627</name>
</gene>
<name>A0A1V9ZD02_9STRA</name>
<dbReference type="AlphaFoldDB" id="A0A1V9ZD02"/>
<evidence type="ECO:0000313" key="1">
    <source>
        <dbReference type="EMBL" id="OQR95720.1"/>
    </source>
</evidence>
<reference evidence="1 2" key="1">
    <citation type="journal article" date="2014" name="Genome Biol. Evol.">
        <title>The secreted proteins of Achlya hypogyna and Thraustotheca clavata identify the ancestral oomycete secretome and reveal gene acquisitions by horizontal gene transfer.</title>
        <authorList>
            <person name="Misner I."/>
            <person name="Blouin N."/>
            <person name="Leonard G."/>
            <person name="Richards T.A."/>
            <person name="Lane C.E."/>
        </authorList>
    </citation>
    <scope>NUCLEOTIDE SEQUENCE [LARGE SCALE GENOMIC DNA]</scope>
    <source>
        <strain evidence="1 2">ATCC 34112</strain>
    </source>
</reference>
<protein>
    <recommendedName>
        <fullName evidence="3">FAST kinase leucine-rich domain-containing protein</fullName>
    </recommendedName>
</protein>
<dbReference type="EMBL" id="JNBS01002052">
    <property type="protein sequence ID" value="OQR95720.1"/>
    <property type="molecule type" value="Genomic_DNA"/>
</dbReference>
<dbReference type="GO" id="GO:0003723">
    <property type="term" value="F:RNA binding"/>
    <property type="evidence" value="ECO:0007669"/>
    <property type="project" value="TreeGrafter"/>
</dbReference>
<evidence type="ECO:0000313" key="2">
    <source>
        <dbReference type="Proteomes" id="UP000243217"/>
    </source>
</evidence>
<proteinExistence type="predicted"/>
<evidence type="ECO:0008006" key="3">
    <source>
        <dbReference type="Google" id="ProtNLM"/>
    </source>
</evidence>
<dbReference type="GO" id="GO:0044528">
    <property type="term" value="P:regulation of mitochondrial mRNA stability"/>
    <property type="evidence" value="ECO:0007669"/>
    <property type="project" value="TreeGrafter"/>
</dbReference>
<dbReference type="GO" id="GO:0000963">
    <property type="term" value="P:mitochondrial RNA processing"/>
    <property type="evidence" value="ECO:0007669"/>
    <property type="project" value="TreeGrafter"/>
</dbReference>
<keyword evidence="2" id="KW-1185">Reference proteome</keyword>
<comment type="caution">
    <text evidence="1">The sequence shown here is derived from an EMBL/GenBank/DDBJ whole genome shotgun (WGS) entry which is preliminary data.</text>
</comment>
<dbReference type="InterPro" id="IPR050870">
    <property type="entry name" value="FAST_kinase"/>
</dbReference>
<sequence length="238" mass="26824">MTLGRLAKSRAQYHHLSQSDKQLFDELASDICGQLNELSPREFSNVFHSLAKTRAPISVLTKLAQYFVDQVDVTKMTMTELSMTTYAIAMSRLQTQLPSFFAYLESELLVRLVSEGQPQHIANVIWSCATIGNYNSYLYSIVQDLVLSSDLNAYKPQELSNIVWAFTRSYPNHASSIFSHIGAHLTTRSLDDFNTQNIANIVAGFAKAEQRLPESVLIAVVEHINEYNSAWLDMPQNL</sequence>
<dbReference type="Proteomes" id="UP000243217">
    <property type="component" value="Unassembled WGS sequence"/>
</dbReference>
<dbReference type="GO" id="GO:0005759">
    <property type="term" value="C:mitochondrial matrix"/>
    <property type="evidence" value="ECO:0007669"/>
    <property type="project" value="TreeGrafter"/>
</dbReference>
<feature type="non-terminal residue" evidence="1">
    <location>
        <position position="238"/>
    </location>
</feature>
<dbReference type="PANTHER" id="PTHR21228:SF40">
    <property type="entry name" value="LD45607P"/>
    <property type="match status" value="1"/>
</dbReference>